<dbReference type="EMBL" id="CAJPEV010002848">
    <property type="protein sequence ID" value="CAG0898213.1"/>
    <property type="molecule type" value="Genomic_DNA"/>
</dbReference>
<dbReference type="PROSITE" id="PS50166">
    <property type="entry name" value="IMPORTIN_B_NT"/>
    <property type="match status" value="1"/>
</dbReference>
<dbReference type="InterPro" id="IPR001494">
    <property type="entry name" value="Importin-beta_N"/>
</dbReference>
<dbReference type="SUPFAM" id="SSF48371">
    <property type="entry name" value="ARM repeat"/>
    <property type="match status" value="1"/>
</dbReference>
<keyword evidence="6" id="KW-0653">Protein transport</keyword>
<dbReference type="GO" id="GO:0006611">
    <property type="term" value="P:protein export from nucleus"/>
    <property type="evidence" value="ECO:0007669"/>
    <property type="project" value="InterPro"/>
</dbReference>
<dbReference type="InterPro" id="IPR011989">
    <property type="entry name" value="ARM-like"/>
</dbReference>
<evidence type="ECO:0000256" key="5">
    <source>
        <dbReference type="ARBA" id="ARBA00022490"/>
    </source>
</evidence>
<dbReference type="AlphaFoldDB" id="A0A7R9AAJ4"/>
<protein>
    <recommendedName>
        <fullName evidence="8">Importin N-terminal domain-containing protein</fullName>
    </recommendedName>
</protein>
<evidence type="ECO:0000256" key="2">
    <source>
        <dbReference type="ARBA" id="ARBA00004496"/>
    </source>
</evidence>
<proteinExistence type="inferred from homology"/>
<name>A0A7R9AAJ4_9CRUS</name>
<evidence type="ECO:0000256" key="3">
    <source>
        <dbReference type="ARBA" id="ARBA00009466"/>
    </source>
</evidence>
<evidence type="ECO:0000313" key="9">
    <source>
        <dbReference type="EMBL" id="CAD7250418.1"/>
    </source>
</evidence>
<dbReference type="PANTHER" id="PTHR21452:SF4">
    <property type="entry name" value="EXPORTIN-6"/>
    <property type="match status" value="1"/>
</dbReference>
<dbReference type="Pfam" id="PF08389">
    <property type="entry name" value="Xpo1"/>
    <property type="match status" value="1"/>
</dbReference>
<evidence type="ECO:0000256" key="4">
    <source>
        <dbReference type="ARBA" id="ARBA00022448"/>
    </source>
</evidence>
<dbReference type="EMBL" id="LR902365">
    <property type="protein sequence ID" value="CAD7250418.1"/>
    <property type="molecule type" value="Genomic_DNA"/>
</dbReference>
<comment type="subcellular location">
    <subcellularLocation>
        <location evidence="2">Cytoplasm</location>
    </subcellularLocation>
    <subcellularLocation>
        <location evidence="1">Nucleus</location>
    </subcellularLocation>
</comment>
<dbReference type="SMART" id="SM00913">
    <property type="entry name" value="IBN_N"/>
    <property type="match status" value="1"/>
</dbReference>
<evidence type="ECO:0000256" key="7">
    <source>
        <dbReference type="ARBA" id="ARBA00023242"/>
    </source>
</evidence>
<dbReference type="GO" id="GO:0005634">
    <property type="term" value="C:nucleus"/>
    <property type="evidence" value="ECO:0007669"/>
    <property type="project" value="UniProtKB-SubCell"/>
</dbReference>
<organism evidence="9">
    <name type="scientific">Darwinula stevensoni</name>
    <dbReference type="NCBI Taxonomy" id="69355"/>
    <lineage>
        <taxon>Eukaryota</taxon>
        <taxon>Metazoa</taxon>
        <taxon>Ecdysozoa</taxon>
        <taxon>Arthropoda</taxon>
        <taxon>Crustacea</taxon>
        <taxon>Oligostraca</taxon>
        <taxon>Ostracoda</taxon>
        <taxon>Podocopa</taxon>
        <taxon>Podocopida</taxon>
        <taxon>Darwinulocopina</taxon>
        <taxon>Darwinuloidea</taxon>
        <taxon>Darwinulidae</taxon>
        <taxon>Darwinula</taxon>
    </lineage>
</organism>
<dbReference type="GO" id="GO:0031267">
    <property type="term" value="F:small GTPase binding"/>
    <property type="evidence" value="ECO:0007669"/>
    <property type="project" value="InterPro"/>
</dbReference>
<dbReference type="GO" id="GO:0005737">
    <property type="term" value="C:cytoplasm"/>
    <property type="evidence" value="ECO:0007669"/>
    <property type="project" value="UniProtKB-SubCell"/>
</dbReference>
<keyword evidence="10" id="KW-1185">Reference proteome</keyword>
<dbReference type="Proteomes" id="UP000677054">
    <property type="component" value="Unassembled WGS sequence"/>
</dbReference>
<keyword evidence="7" id="KW-0539">Nucleus</keyword>
<comment type="similarity">
    <text evidence="3">Belongs to the exportin family.</text>
</comment>
<reference evidence="9" key="1">
    <citation type="submission" date="2020-11" db="EMBL/GenBank/DDBJ databases">
        <authorList>
            <person name="Tran Van P."/>
        </authorList>
    </citation>
    <scope>NUCLEOTIDE SEQUENCE</scope>
</reference>
<evidence type="ECO:0000259" key="8">
    <source>
        <dbReference type="PROSITE" id="PS50166"/>
    </source>
</evidence>
<dbReference type="InterPro" id="IPR016024">
    <property type="entry name" value="ARM-type_fold"/>
</dbReference>
<dbReference type="InterPro" id="IPR013598">
    <property type="entry name" value="Exportin-1/Importin-b-like"/>
</dbReference>
<dbReference type="InterPro" id="IPR040016">
    <property type="entry name" value="XPO6"/>
</dbReference>
<dbReference type="PANTHER" id="PTHR21452">
    <property type="entry name" value="EXPORTIN-6"/>
    <property type="match status" value="1"/>
</dbReference>
<evidence type="ECO:0000256" key="1">
    <source>
        <dbReference type="ARBA" id="ARBA00004123"/>
    </source>
</evidence>
<sequence>MGSNEELLTSLEALMNDFFSPCTTNDRKREIENLLNNFKQQQNAWSLSLWFLNHSNNDYVRIYCLTTLEYVVNRKWLGLETRERVEIRSSLEKFLLETHLKAPLFMKNKLVKLIVDIARMEWPHFYPDFYTNMLQMLQYQDTVPLGLKFLQMTSEELGCPREDLYAARKEELRKLLVAQIPQTLNALTVLLEGVLDKHKHRVTATPPPSPIQGNDEVPDESMEGKGGFCALGLYSLMRGILKNRSEEGKNLFWTLPPLDPDTSDVCKLALQVLAHLFSWIPLSNCISSNLLHAIFQFASFGTDPRHMDSKEGDCMDEPLMGETAMNAINEIVGRNCVPGEFQDLLLEIFRNTFNILQRLLTEESLAANLLQQIHPKYLEKFTDFLRLFVSIHFTRFESHPNFPVMEFLDLLFKFTFHQPTNDGFFACLETWHVFLDCLSTVQQMRHGYKTSLTDRYREAYESLTLQVLHKIQFRYNQPQLEEMDDESLDENTAVVNEKKGEEDIRRLTITAEQECRKLHCLLRDLSSFLQAAGRMSEFFIGENFQPRLPMAEAIVNKIAETAQYGSRLKLFQVQTAVKVLKSDFAEAHAQSFAALKAWSHWLAQFYGESLRNPDHADHQRFQELLTSIVTATVPMISVDDRLLLYRAMMNSLILPWPGNTDQQWEVREQHIAVFVRAITGNFLSLKHSHDFNLHSGLQDRTKEEIKQTVWILGDQAENIAEETTRTKAMLFSAIHLHVSTAIQILPAVINIADVSEELLGFFLVLFRVLRTQMGPSLTQQTLETLLGAFSKEHMAEAVMSKARVVERFLRILELVMQEPGSAFQHFIPSTLSLCLEHIYPSLADKQSDVKGPLYDVLTAILVHHHKYFFKTNILTSLGAPGSEILENETHFSGIMSAFIQSFQQDDISLFRQNLEALEKMNAKWKLFHKEVFCQTMAFPFLSSLLHVLAERTHDLVKEEIAICMHNIASAMDFSPFFDFFLPHFLNEKCSNIQTRQRAALLDHFRREQDLPTFTWNLHQFVNDLRYYQVLNSGLPPSAVTFA</sequence>
<dbReference type="GO" id="GO:0005049">
    <property type="term" value="F:nuclear export signal receptor activity"/>
    <property type="evidence" value="ECO:0007669"/>
    <property type="project" value="InterPro"/>
</dbReference>
<evidence type="ECO:0000256" key="6">
    <source>
        <dbReference type="ARBA" id="ARBA00022927"/>
    </source>
</evidence>
<evidence type="ECO:0000313" key="10">
    <source>
        <dbReference type="Proteomes" id="UP000677054"/>
    </source>
</evidence>
<gene>
    <name evidence="9" type="ORF">DSTB1V02_LOCUS10194</name>
</gene>
<accession>A0A7R9AAJ4</accession>
<keyword evidence="4" id="KW-0813">Transport</keyword>
<dbReference type="OrthoDB" id="10261013at2759"/>
<dbReference type="Gene3D" id="1.25.10.10">
    <property type="entry name" value="Leucine-rich Repeat Variant"/>
    <property type="match status" value="1"/>
</dbReference>
<dbReference type="Pfam" id="PF03810">
    <property type="entry name" value="IBN_N"/>
    <property type="match status" value="1"/>
</dbReference>
<keyword evidence="5" id="KW-0963">Cytoplasm</keyword>
<feature type="domain" description="Importin N-terminal" evidence="8">
    <location>
        <begin position="31"/>
        <end position="97"/>
    </location>
</feature>